<dbReference type="EMBL" id="JAGTXO010000027">
    <property type="protein sequence ID" value="KAG8461167.1"/>
    <property type="molecule type" value="Genomic_DNA"/>
</dbReference>
<dbReference type="AlphaFoldDB" id="A0A8J6C3X5"/>
<organism evidence="6 7">
    <name type="scientific">Diacronema lutheri</name>
    <name type="common">Unicellular marine alga</name>
    <name type="synonym">Monochrysis lutheri</name>
    <dbReference type="NCBI Taxonomy" id="2081491"/>
    <lineage>
        <taxon>Eukaryota</taxon>
        <taxon>Haptista</taxon>
        <taxon>Haptophyta</taxon>
        <taxon>Pavlovophyceae</taxon>
        <taxon>Pavlovales</taxon>
        <taxon>Pavlovaceae</taxon>
        <taxon>Diacronema</taxon>
    </lineage>
</organism>
<evidence type="ECO:0000256" key="1">
    <source>
        <dbReference type="ARBA" id="ARBA00022741"/>
    </source>
</evidence>
<dbReference type="Gene3D" id="3.90.640.10">
    <property type="entry name" value="Actin, Chain A, domain 4"/>
    <property type="match status" value="1"/>
</dbReference>
<dbReference type="Gene3D" id="3.30.420.40">
    <property type="match status" value="5"/>
</dbReference>
<reference evidence="6" key="1">
    <citation type="submission" date="2021-05" db="EMBL/GenBank/DDBJ databases">
        <title>The genome of the haptophyte Pavlova lutheri (Diacronema luteri, Pavlovales) - a model for lipid biosynthesis in eukaryotic algae.</title>
        <authorList>
            <person name="Hulatt C.J."/>
            <person name="Posewitz M.C."/>
        </authorList>
    </citation>
    <scope>NUCLEOTIDE SEQUENCE</scope>
    <source>
        <strain evidence="6">NIVA-4/92</strain>
    </source>
</reference>
<evidence type="ECO:0000256" key="2">
    <source>
        <dbReference type="ARBA" id="ARBA00022840"/>
    </source>
</evidence>
<dbReference type="GO" id="GO:0005524">
    <property type="term" value="F:ATP binding"/>
    <property type="evidence" value="ECO:0007669"/>
    <property type="project" value="UniProtKB-KW"/>
</dbReference>
<sequence>MRGAGCAAVVLLLAASARGAPARMARRGATHGRAAPRALAGKLGKAEADALFTEWQQQLARELGDEELSRWEREERKLSVWKRLVAREEKREWRARALDLERAARAELGRARRREQDALAVENSVYADDATPAQRRAEASAARAAGAAPPPRAEAAAAVAWTTRSLGTVRGAAAAAAQRELGAEVATTVGIDLGTTNSLVAVFQAGAGPAVIEVSGALIMPSTVAYVRVGDDGAGSPAAAAATADRGVSAAVRAAAAFAAREPCAPLVEQAGGDDGAVGVLVGRTASAYAAVDAGDTFRSVKRVLGRRDLSSAELASMRWLAPARLHGGGAAARGGSGELLFSCNALARPISAAEVSAEVLRALLDGACAALRRPVRSAVVAVPAHFSNAQRAATETACVLAGLEQVHLLREPEAAALAYGWDKRKDERCLVFDLGGGTFDVSVVDVGGDTIEIIATGGDVALGGDDFDEAIAAHLTNALVADAGLVPDAPSRYRLVCAAQEARHALSERTAVEIEIVGLTGARGGARASADLRIPLSRRKMEALTKGLIERLIPPIVKVASDAGITLTLGDDVADSADGIDAATPLAGFGRQSQADRTRASVAWRWQRMARRWAAGNSKLQRFAPGVPISRVILVGGATRMPCIPRLIRRLTGLKPDLTVDPETAVAEGAAVQAAILDGLPSAGRLAVFNPYHGGRLHAARAASAARADGAGSAE</sequence>
<dbReference type="GO" id="GO:0140662">
    <property type="term" value="F:ATP-dependent protein folding chaperone"/>
    <property type="evidence" value="ECO:0007669"/>
    <property type="project" value="InterPro"/>
</dbReference>
<feature type="region of interest" description="Disordered" evidence="4">
    <location>
        <begin position="130"/>
        <end position="149"/>
    </location>
</feature>
<dbReference type="PRINTS" id="PR00301">
    <property type="entry name" value="HEATSHOCK70"/>
</dbReference>
<keyword evidence="1 3" id="KW-0547">Nucleotide-binding</keyword>
<name>A0A8J6C3X5_DIALT</name>
<accession>A0A8J6C3X5</accession>
<evidence type="ECO:0000313" key="6">
    <source>
        <dbReference type="EMBL" id="KAG8461167.1"/>
    </source>
</evidence>
<dbReference type="InterPro" id="IPR013126">
    <property type="entry name" value="Hsp_70_fam"/>
</dbReference>
<dbReference type="PANTHER" id="PTHR19375">
    <property type="entry name" value="HEAT SHOCK PROTEIN 70KDA"/>
    <property type="match status" value="1"/>
</dbReference>
<dbReference type="InterPro" id="IPR043129">
    <property type="entry name" value="ATPase_NBD"/>
</dbReference>
<proteinExistence type="inferred from homology"/>
<dbReference type="PROSITE" id="PS00329">
    <property type="entry name" value="HSP70_2"/>
    <property type="match status" value="1"/>
</dbReference>
<evidence type="ECO:0000256" key="3">
    <source>
        <dbReference type="RuleBase" id="RU003322"/>
    </source>
</evidence>
<comment type="caution">
    <text evidence="6">The sequence shown here is derived from an EMBL/GenBank/DDBJ whole genome shotgun (WGS) entry which is preliminary data.</text>
</comment>
<dbReference type="SUPFAM" id="SSF53067">
    <property type="entry name" value="Actin-like ATPase domain"/>
    <property type="match status" value="2"/>
</dbReference>
<comment type="similarity">
    <text evidence="3">Belongs to the heat shock protein 70 family.</text>
</comment>
<evidence type="ECO:0000256" key="4">
    <source>
        <dbReference type="SAM" id="MobiDB-lite"/>
    </source>
</evidence>
<feature type="chain" id="PRO_5035196258" evidence="5">
    <location>
        <begin position="20"/>
        <end position="716"/>
    </location>
</feature>
<protein>
    <submittedName>
        <fullName evidence="6">Uncharacterized protein</fullName>
    </submittedName>
</protein>
<dbReference type="InterPro" id="IPR018181">
    <property type="entry name" value="Heat_shock_70_CS"/>
</dbReference>
<keyword evidence="5" id="KW-0732">Signal</keyword>
<dbReference type="OrthoDB" id="2401965at2759"/>
<evidence type="ECO:0000313" key="7">
    <source>
        <dbReference type="Proteomes" id="UP000751190"/>
    </source>
</evidence>
<dbReference type="Pfam" id="PF00012">
    <property type="entry name" value="HSP70"/>
    <property type="match status" value="3"/>
</dbReference>
<gene>
    <name evidence="6" type="ORF">KFE25_002356</name>
</gene>
<evidence type="ECO:0000256" key="5">
    <source>
        <dbReference type="SAM" id="SignalP"/>
    </source>
</evidence>
<dbReference type="PROSITE" id="PS00297">
    <property type="entry name" value="HSP70_1"/>
    <property type="match status" value="1"/>
</dbReference>
<dbReference type="PROSITE" id="PS01036">
    <property type="entry name" value="HSP70_3"/>
    <property type="match status" value="1"/>
</dbReference>
<dbReference type="Proteomes" id="UP000751190">
    <property type="component" value="Unassembled WGS sequence"/>
</dbReference>
<keyword evidence="7" id="KW-1185">Reference proteome</keyword>
<feature type="signal peptide" evidence="5">
    <location>
        <begin position="1"/>
        <end position="19"/>
    </location>
</feature>
<keyword evidence="2 3" id="KW-0067">ATP-binding</keyword>